<dbReference type="EMBL" id="FP236843">
    <property type="protein sequence ID" value="CAX60766.1"/>
    <property type="molecule type" value="Genomic_DNA"/>
</dbReference>
<organism evidence="2">
    <name type="scientific">Erwinia billingiae (strain Eb661)</name>
    <dbReference type="NCBI Taxonomy" id="634500"/>
    <lineage>
        <taxon>Bacteria</taxon>
        <taxon>Pseudomonadati</taxon>
        <taxon>Pseudomonadota</taxon>
        <taxon>Gammaproteobacteria</taxon>
        <taxon>Enterobacterales</taxon>
        <taxon>Erwiniaceae</taxon>
        <taxon>Erwinia</taxon>
    </lineage>
</organism>
<protein>
    <submittedName>
        <fullName evidence="1">Uncharacterized protein</fullName>
    </submittedName>
</protein>
<evidence type="ECO:0000313" key="2">
    <source>
        <dbReference type="Proteomes" id="UP000008793"/>
    </source>
</evidence>
<evidence type="ECO:0000313" key="1">
    <source>
        <dbReference type="EMBL" id="CAX60766.1"/>
    </source>
</evidence>
<accession>D8MVA9</accession>
<reference evidence="1 2" key="1">
    <citation type="journal article" date="2010" name="BMC Genomics">
        <title>Genome comparison of the epiphytic bacteria Erwinia billingiae and E. tasmaniensis with the pear pathogen E. pyrifoliae.</title>
        <authorList>
            <person name="Kube M."/>
            <person name="Migdoll A.M."/>
            <person name="Gehring I."/>
            <person name="Heitmann K."/>
            <person name="Mayer Y."/>
            <person name="Kuhl H."/>
            <person name="Knaust F."/>
            <person name="Geider K."/>
            <person name="Reinhardt R."/>
        </authorList>
    </citation>
    <scope>NUCLEOTIDE SEQUENCE [LARGE SCALE GENOMIC DNA]</scope>
    <source>
        <strain evidence="1 2">Eb661</strain>
    </source>
</reference>
<dbReference type="HOGENOM" id="CLU_3343399_0_0_6"/>
<dbReference type="KEGG" id="ebi:EbC_32350"/>
<dbReference type="Proteomes" id="UP000008793">
    <property type="component" value="Chromosome"/>
</dbReference>
<proteinExistence type="predicted"/>
<gene>
    <name evidence="1" type="ordered locus">EbC_32350</name>
</gene>
<name>D8MVA9_ERWBE</name>
<sequence length="37" mass="4012">MQFQSKNIVQAGLWAHPNPSHPAFDSADVPLPAVIIN</sequence>
<dbReference type="AlphaFoldDB" id="D8MVA9"/>
<keyword evidence="2" id="KW-1185">Reference proteome</keyword>
<dbReference type="STRING" id="634500.EbC_32350"/>